<dbReference type="Proteomes" id="UP000254508">
    <property type="component" value="Plasmid unnamed"/>
</dbReference>
<keyword evidence="1" id="KW-0812">Transmembrane</keyword>
<dbReference type="EMBL" id="CP031358">
    <property type="protein sequence ID" value="AXK44026.1"/>
    <property type="molecule type" value="Genomic_DNA"/>
</dbReference>
<keyword evidence="1" id="KW-0472">Membrane</keyword>
<organism evidence="2 3">
    <name type="scientific">Erythrobacter aureus</name>
    <dbReference type="NCBI Taxonomy" id="2182384"/>
    <lineage>
        <taxon>Bacteria</taxon>
        <taxon>Pseudomonadati</taxon>
        <taxon>Pseudomonadota</taxon>
        <taxon>Alphaproteobacteria</taxon>
        <taxon>Sphingomonadales</taxon>
        <taxon>Erythrobacteraceae</taxon>
        <taxon>Erythrobacter/Porphyrobacter group</taxon>
        <taxon>Erythrobacter</taxon>
    </lineage>
</organism>
<evidence type="ECO:0000256" key="1">
    <source>
        <dbReference type="SAM" id="Phobius"/>
    </source>
</evidence>
<feature type="transmembrane region" description="Helical" evidence="1">
    <location>
        <begin position="84"/>
        <end position="104"/>
    </location>
</feature>
<evidence type="ECO:0000313" key="3">
    <source>
        <dbReference type="Proteomes" id="UP000254508"/>
    </source>
</evidence>
<feature type="transmembrane region" description="Helical" evidence="1">
    <location>
        <begin position="110"/>
        <end position="131"/>
    </location>
</feature>
<feature type="transmembrane region" description="Helical" evidence="1">
    <location>
        <begin position="54"/>
        <end position="77"/>
    </location>
</feature>
<reference evidence="2 3" key="1">
    <citation type="submission" date="2018-07" db="EMBL/GenBank/DDBJ databases">
        <title>Genome sequence of Erythrobacter strain YH-07, an antagonistic bacterium isolated from Yellow Sea.</title>
        <authorList>
            <person name="Tang T."/>
            <person name="Liu Q."/>
            <person name="Sun X."/>
        </authorList>
    </citation>
    <scope>NUCLEOTIDE SEQUENCE [LARGE SCALE GENOMIC DNA]</scope>
    <source>
        <strain evidence="2 3">YH-07</strain>
        <plasmid evidence="2 3">unnamed</plasmid>
    </source>
</reference>
<dbReference type="KEGG" id="err:DVR09_16365"/>
<dbReference type="AlphaFoldDB" id="A0A345YJC4"/>
<evidence type="ECO:0000313" key="2">
    <source>
        <dbReference type="EMBL" id="AXK44026.1"/>
    </source>
</evidence>
<keyword evidence="2" id="KW-0614">Plasmid</keyword>
<geneLocation type="plasmid" evidence="2 3">
    <name>unnamed</name>
</geneLocation>
<protein>
    <submittedName>
        <fullName evidence="2">Uncharacterized protein</fullName>
    </submittedName>
</protein>
<keyword evidence="3" id="KW-1185">Reference proteome</keyword>
<proteinExistence type="predicted"/>
<feature type="transmembrane region" description="Helical" evidence="1">
    <location>
        <begin position="20"/>
        <end position="42"/>
    </location>
</feature>
<dbReference type="RefSeq" id="WP_115418339.1">
    <property type="nucleotide sequence ID" value="NZ_CP031358.1"/>
</dbReference>
<accession>A0A345YJC4</accession>
<keyword evidence="1" id="KW-1133">Transmembrane helix</keyword>
<gene>
    <name evidence="2" type="ORF">DVR09_16365</name>
</gene>
<sequence length="176" mass="19646">MTIRERLSPSPKVRAFLSVVNAWFLFHCPAAGAFVMAAGAGMIPCADYVDNVSIALIVYTLLMPVSAIVFVPLYFLMRRRPETLPMLFAPFYALAAGVAGLAFIDGEPDRIRYLYAVSFALIAGSTAVLFIQHELGLGDFKKRDHQADYETIRQNWLNRHDAVQMLHSKNPEGERP</sequence>
<name>A0A345YJC4_9SPHN</name>